<evidence type="ECO:0000256" key="11">
    <source>
        <dbReference type="ARBA" id="ARBA00040449"/>
    </source>
</evidence>
<comment type="similarity">
    <text evidence="1">Belongs to the eukaryotic initiation factor 4G family.</text>
</comment>
<dbReference type="Pfam" id="PF02854">
    <property type="entry name" value="MIF4G"/>
    <property type="match status" value="1"/>
</dbReference>
<feature type="region of interest" description="Disordered" evidence="13">
    <location>
        <begin position="175"/>
        <end position="196"/>
    </location>
</feature>
<comment type="function">
    <text evidence="10">Appears to play a role in the switch from cap-dependent to IRES-mediated translation during mitosis, apoptosis and viral infection. Cleaved by some caspases and viral proteases.</text>
</comment>
<evidence type="ECO:0000313" key="15">
    <source>
        <dbReference type="EMBL" id="CBY22960.1"/>
    </source>
</evidence>
<feature type="region of interest" description="Disordered" evidence="13">
    <location>
        <begin position="637"/>
        <end position="657"/>
    </location>
</feature>
<dbReference type="GO" id="GO:0006417">
    <property type="term" value="P:regulation of translation"/>
    <property type="evidence" value="ECO:0007669"/>
    <property type="project" value="UniProtKB-KW"/>
</dbReference>
<dbReference type="InterPro" id="IPR003307">
    <property type="entry name" value="W2_domain"/>
</dbReference>
<dbReference type="InterPro" id="IPR016024">
    <property type="entry name" value="ARM-type_fold"/>
</dbReference>
<dbReference type="EMBL" id="FN653020">
    <property type="protein sequence ID" value="CBY22960.1"/>
    <property type="molecule type" value="Genomic_DNA"/>
</dbReference>
<evidence type="ECO:0000256" key="3">
    <source>
        <dbReference type="ARBA" id="ARBA00022491"/>
    </source>
</evidence>
<keyword evidence="4" id="KW-1017">Isopeptide bond</keyword>
<dbReference type="Gene3D" id="1.25.40.180">
    <property type="match status" value="2"/>
</dbReference>
<evidence type="ECO:0000259" key="14">
    <source>
        <dbReference type="PROSITE" id="PS51363"/>
    </source>
</evidence>
<gene>
    <name evidence="15" type="ORF">GSOID_T00014882001</name>
</gene>
<dbReference type="PANTHER" id="PTHR23253">
    <property type="entry name" value="EUKARYOTIC TRANSLATION INITIATION FACTOR 4 GAMMA"/>
    <property type="match status" value="1"/>
</dbReference>
<dbReference type="Proteomes" id="UP000001307">
    <property type="component" value="Unassembled WGS sequence"/>
</dbReference>
<dbReference type="AlphaFoldDB" id="E4X0S5"/>
<dbReference type="OrthoDB" id="514777at2759"/>
<sequence>MYERIYPVIKDLLRKEDAEALECLVAIMETSGEQLDHDQAKYLMNQYFKRIQKFSTADQLPSRVRFRLLDLLDLRSRDWRQRRQVAGPRPVSEIRAEYGTNLDPTKITAPVVPVGQSKILRDSELAKRRPDRTNEFFLRPSATKKSEPEQEQAQIKSSYLGNSNGISNGASAVAVKSTTRYQPPRRVAESFPEKPAPVVEKKSFVPEFLKSNNANQTNDRPSASLKYQSKPHFSSRSGLPGQGLNAPSPLDKVNNARSLHLKRNIDRRNSPGRHSNSSPARGSPNQSPIRNGHYSPIRNSPSRASPISPLVDESVINAGNKPLTVLEIIEVSKQMSFRYVTKSDESLLADFPPCSAITECTMVEICVFLLDRAVDDPKNSEKWTKVILKWTNTEEIITKAFKKWIPSHSSSNNKDASKVISLLILRGLLEPIKLVESFADGKFYPLFFLIMKEIFDSTGKITFIQRKFAELDLLGLLEKRDRTELRTILSEYKLLFVRPKFSDEQFLFTERALEPSDYYRAMKSRGDHGATAGAVINLVWEKQLDFAKVKPLLVKLLRTKPKVQCAALKAVVLAHNERGMQKDQLLKQFVLLYDEDIVEEDGFLLWEKDIQDQTPGRQKSLEQVSRWLQWLKEADVESDDEMSNKSVENSTSQNACPKAENEIIHAVNNGALELTNSA</sequence>
<feature type="compositionally biased region" description="Polar residues" evidence="13">
    <location>
        <begin position="151"/>
        <end position="163"/>
    </location>
</feature>
<evidence type="ECO:0000313" key="16">
    <source>
        <dbReference type="Proteomes" id="UP000001307"/>
    </source>
</evidence>
<keyword evidence="2" id="KW-0488">Methylation</keyword>
<evidence type="ECO:0000256" key="4">
    <source>
        <dbReference type="ARBA" id="ARBA00022499"/>
    </source>
</evidence>
<dbReference type="PROSITE" id="PS51363">
    <property type="entry name" value="W2"/>
    <property type="match status" value="1"/>
</dbReference>
<accession>E4X0S5</accession>
<reference evidence="15" key="1">
    <citation type="journal article" date="2010" name="Science">
        <title>Plasticity of animal genome architecture unmasked by rapid evolution of a pelagic tunicate.</title>
        <authorList>
            <person name="Denoeud F."/>
            <person name="Henriet S."/>
            <person name="Mungpakdee S."/>
            <person name="Aury J.M."/>
            <person name="Da Silva C."/>
            <person name="Brinkmann H."/>
            <person name="Mikhaleva J."/>
            <person name="Olsen L.C."/>
            <person name="Jubin C."/>
            <person name="Canestro C."/>
            <person name="Bouquet J.M."/>
            <person name="Danks G."/>
            <person name="Poulain J."/>
            <person name="Campsteijn C."/>
            <person name="Adamski M."/>
            <person name="Cross I."/>
            <person name="Yadetie F."/>
            <person name="Muffato M."/>
            <person name="Louis A."/>
            <person name="Butcher S."/>
            <person name="Tsagkogeorga G."/>
            <person name="Konrad A."/>
            <person name="Singh S."/>
            <person name="Jensen M.F."/>
            <person name="Cong E.H."/>
            <person name="Eikeseth-Otteraa H."/>
            <person name="Noel B."/>
            <person name="Anthouard V."/>
            <person name="Porcel B.M."/>
            <person name="Kachouri-Lafond R."/>
            <person name="Nishino A."/>
            <person name="Ugolini M."/>
            <person name="Chourrout P."/>
            <person name="Nishida H."/>
            <person name="Aasland R."/>
            <person name="Huzurbazar S."/>
            <person name="Westhof E."/>
            <person name="Delsuc F."/>
            <person name="Lehrach H."/>
            <person name="Reinhardt R."/>
            <person name="Weissenbach J."/>
            <person name="Roy S.W."/>
            <person name="Artiguenave F."/>
            <person name="Postlethwait J.H."/>
            <person name="Manak J.R."/>
            <person name="Thompson E.M."/>
            <person name="Jaillon O."/>
            <person name="Du Pasquier L."/>
            <person name="Boudinot P."/>
            <person name="Liberles D.A."/>
            <person name="Volff J.N."/>
            <person name="Philippe H."/>
            <person name="Lenhard B."/>
            <person name="Roest Crollius H."/>
            <person name="Wincker P."/>
            <person name="Chourrout D."/>
        </authorList>
    </citation>
    <scope>NUCLEOTIDE SEQUENCE [LARGE SCALE GENOMIC DNA]</scope>
</reference>
<feature type="domain" description="W2" evidence="14">
    <location>
        <begin position="478"/>
        <end position="641"/>
    </location>
</feature>
<dbReference type="CDD" id="cd11559">
    <property type="entry name" value="W2_eIF4G1_like"/>
    <property type="match status" value="1"/>
</dbReference>
<evidence type="ECO:0000256" key="13">
    <source>
        <dbReference type="SAM" id="MobiDB-lite"/>
    </source>
</evidence>
<dbReference type="Pfam" id="PF02020">
    <property type="entry name" value="W2"/>
    <property type="match status" value="1"/>
</dbReference>
<dbReference type="SMART" id="SM00515">
    <property type="entry name" value="eIF5C"/>
    <property type="match status" value="1"/>
</dbReference>
<keyword evidence="8" id="KW-0648">Protein biosynthesis</keyword>
<evidence type="ECO:0000256" key="12">
    <source>
        <dbReference type="ARBA" id="ARBA00046720"/>
    </source>
</evidence>
<evidence type="ECO:0000256" key="9">
    <source>
        <dbReference type="ARBA" id="ARBA00022990"/>
    </source>
</evidence>
<evidence type="ECO:0000256" key="1">
    <source>
        <dbReference type="ARBA" id="ARBA00005775"/>
    </source>
</evidence>
<evidence type="ECO:0000256" key="5">
    <source>
        <dbReference type="ARBA" id="ARBA00022540"/>
    </source>
</evidence>
<keyword evidence="6" id="KW-0832">Ubl conjugation</keyword>
<dbReference type="FunCoup" id="E4X0S5">
    <property type="interactions" value="331"/>
</dbReference>
<dbReference type="InterPro" id="IPR003890">
    <property type="entry name" value="MIF4G-like_typ-3"/>
</dbReference>
<evidence type="ECO:0000256" key="10">
    <source>
        <dbReference type="ARBA" id="ARBA00037759"/>
    </source>
</evidence>
<dbReference type="GO" id="GO:0016281">
    <property type="term" value="C:eukaryotic translation initiation factor 4F complex"/>
    <property type="evidence" value="ECO:0007669"/>
    <property type="project" value="TreeGrafter"/>
</dbReference>
<evidence type="ECO:0000256" key="7">
    <source>
        <dbReference type="ARBA" id="ARBA00022845"/>
    </source>
</evidence>
<protein>
    <recommendedName>
        <fullName evidence="11">Eukaryotic translation initiation factor 4 gamma 2</fullName>
    </recommendedName>
</protein>
<feature type="region of interest" description="Disordered" evidence="13">
    <location>
        <begin position="210"/>
        <end position="306"/>
    </location>
</feature>
<feature type="region of interest" description="Disordered" evidence="13">
    <location>
        <begin position="130"/>
        <end position="163"/>
    </location>
</feature>
<keyword evidence="9" id="KW-0007">Acetylation</keyword>
<keyword evidence="7" id="KW-0810">Translation regulation</keyword>
<feature type="compositionally biased region" description="Polar residues" evidence="13">
    <location>
        <begin position="644"/>
        <end position="655"/>
    </location>
</feature>
<name>E4X0S5_OIKDI</name>
<proteinExistence type="inferred from homology"/>
<dbReference type="PANTHER" id="PTHR23253:SF9">
    <property type="entry name" value="EUKARYOTIC TRANSLATION INITIATION FACTOR 4 GAMMA 2"/>
    <property type="match status" value="1"/>
</dbReference>
<dbReference type="GO" id="GO:0003729">
    <property type="term" value="F:mRNA binding"/>
    <property type="evidence" value="ECO:0007669"/>
    <property type="project" value="TreeGrafter"/>
</dbReference>
<evidence type="ECO:0000256" key="2">
    <source>
        <dbReference type="ARBA" id="ARBA00022481"/>
    </source>
</evidence>
<feature type="compositionally biased region" description="Polar residues" evidence="13">
    <location>
        <begin position="210"/>
        <end position="237"/>
    </location>
</feature>
<keyword evidence="5" id="KW-0396">Initiation factor</keyword>
<dbReference type="InParanoid" id="E4X0S5"/>
<feature type="compositionally biased region" description="Polar residues" evidence="13">
    <location>
        <begin position="272"/>
        <end position="289"/>
    </location>
</feature>
<keyword evidence="16" id="KW-1185">Reference proteome</keyword>
<evidence type="ECO:0000256" key="6">
    <source>
        <dbReference type="ARBA" id="ARBA00022843"/>
    </source>
</evidence>
<evidence type="ECO:0000256" key="8">
    <source>
        <dbReference type="ARBA" id="ARBA00022917"/>
    </source>
</evidence>
<keyword evidence="3" id="KW-0678">Repressor</keyword>
<comment type="subunit">
    <text evidence="12">Interacts with the serine/threonine protein kinases MKNK1 and MKNK2. Binds EIF4A and EIF3. Interacts with MIF4GD. Interacts with DAZAP2.</text>
</comment>
<dbReference type="GO" id="GO:0003743">
    <property type="term" value="F:translation initiation factor activity"/>
    <property type="evidence" value="ECO:0007669"/>
    <property type="project" value="UniProtKB-KW"/>
</dbReference>
<organism evidence="15">
    <name type="scientific">Oikopleura dioica</name>
    <name type="common">Tunicate</name>
    <dbReference type="NCBI Taxonomy" id="34765"/>
    <lineage>
        <taxon>Eukaryota</taxon>
        <taxon>Metazoa</taxon>
        <taxon>Chordata</taxon>
        <taxon>Tunicata</taxon>
        <taxon>Appendicularia</taxon>
        <taxon>Copelata</taxon>
        <taxon>Oikopleuridae</taxon>
        <taxon>Oikopleura</taxon>
    </lineage>
</organism>
<dbReference type="SUPFAM" id="SSF48371">
    <property type="entry name" value="ARM repeat"/>
    <property type="match status" value="2"/>
</dbReference>